<dbReference type="Gene3D" id="2.60.40.10">
    <property type="entry name" value="Immunoglobulins"/>
    <property type="match status" value="1"/>
</dbReference>
<dbReference type="Proteomes" id="UP000471082">
    <property type="component" value="Unassembled WGS sequence"/>
</dbReference>
<accession>A0A7X5N2V2</accession>
<evidence type="ECO:0000259" key="2">
    <source>
        <dbReference type="Pfam" id="PF17786"/>
    </source>
</evidence>
<name>A0A7X5N2V2_XANPE</name>
<evidence type="ECO:0000259" key="1">
    <source>
        <dbReference type="Pfam" id="PF17753"/>
    </source>
</evidence>
<feature type="domain" description="Mannosidase Ig/CBM-like" evidence="2">
    <location>
        <begin position="1"/>
        <end position="66"/>
    </location>
</feature>
<comment type="caution">
    <text evidence="3">The sequence shown here is derived from an EMBL/GenBank/DDBJ whole genome shotgun (WGS) entry which is preliminary data.</text>
</comment>
<reference evidence="3 4" key="1">
    <citation type="submission" date="2019-11" db="EMBL/GenBank/DDBJ databases">
        <title>Genome-resolved metagenomics to study the prevalence of co-infection and intraspecific heterogeneity among plant pathogen metapopulations.</title>
        <authorList>
            <person name="Newberry E."/>
            <person name="Bhandari R."/>
            <person name="Kemble J."/>
            <person name="Sikora E."/>
            <person name="Potnis N."/>
        </authorList>
    </citation>
    <scope>NUCLEOTIDE SEQUENCE [LARGE SCALE GENOMIC DNA]</scope>
    <source>
        <strain evidence="3">Xp_Tom_Tuscaloosa_18b</strain>
    </source>
</reference>
<sequence length="127" mass="13903">MNMDGKLLSKREEKATVKPLSSLQVGNFSDKQLLGSADPKRSYAVFELFDGDKLLSREVVFFAPAKQLALPAARIDSQWRADGDGYALTLSSNTLAREVWLSFGDVDATLSDNAFDLLPGEPLTVHV</sequence>
<dbReference type="Pfam" id="PF17753">
    <property type="entry name" value="Ig_mannosidase"/>
    <property type="match status" value="1"/>
</dbReference>
<dbReference type="InterPro" id="IPR013783">
    <property type="entry name" value="Ig-like_fold"/>
</dbReference>
<gene>
    <name evidence="3" type="ORF">G3W61_28875</name>
</gene>
<dbReference type="InterPro" id="IPR036156">
    <property type="entry name" value="Beta-gal/glucu_dom_sf"/>
</dbReference>
<dbReference type="FunFam" id="2.60.40.10:FF:002311">
    <property type="entry name" value="Beta-mannosidase"/>
    <property type="match status" value="1"/>
</dbReference>
<feature type="non-terminal residue" evidence="3">
    <location>
        <position position="1"/>
    </location>
</feature>
<dbReference type="InterPro" id="IPR041625">
    <property type="entry name" value="Beta-mannosidase_Ig"/>
</dbReference>
<dbReference type="Pfam" id="PF17786">
    <property type="entry name" value="Mannosidase_ig"/>
    <property type="match status" value="1"/>
</dbReference>
<protein>
    <submittedName>
        <fullName evidence="3">Glycoside hydrolase family 2 protein</fullName>
    </submittedName>
</protein>
<organism evidence="3 4">
    <name type="scientific">Xanthomonas perforans</name>
    <dbReference type="NCBI Taxonomy" id="442694"/>
    <lineage>
        <taxon>Bacteria</taxon>
        <taxon>Pseudomonadati</taxon>
        <taxon>Pseudomonadota</taxon>
        <taxon>Gammaproteobacteria</taxon>
        <taxon>Lysobacterales</taxon>
        <taxon>Lysobacteraceae</taxon>
        <taxon>Xanthomonas</taxon>
    </lineage>
</organism>
<evidence type="ECO:0000313" key="3">
    <source>
        <dbReference type="EMBL" id="NEL80252.1"/>
    </source>
</evidence>
<dbReference type="EMBL" id="JAAGYU010001389">
    <property type="protein sequence ID" value="NEL80252.1"/>
    <property type="molecule type" value="Genomic_DNA"/>
</dbReference>
<keyword evidence="3" id="KW-0378">Hydrolase</keyword>
<dbReference type="GO" id="GO:0016787">
    <property type="term" value="F:hydrolase activity"/>
    <property type="evidence" value="ECO:0007669"/>
    <property type="project" value="UniProtKB-KW"/>
</dbReference>
<dbReference type="InterPro" id="IPR041447">
    <property type="entry name" value="Mannosidase_ig"/>
</dbReference>
<dbReference type="SUPFAM" id="SSF49303">
    <property type="entry name" value="beta-Galactosidase/glucuronidase domain"/>
    <property type="match status" value="2"/>
</dbReference>
<feature type="domain" description="Beta-mannosidase Ig-fold" evidence="1">
    <location>
        <begin position="70"/>
        <end position="127"/>
    </location>
</feature>
<feature type="non-terminal residue" evidence="3">
    <location>
        <position position="127"/>
    </location>
</feature>
<evidence type="ECO:0000313" key="4">
    <source>
        <dbReference type="Proteomes" id="UP000471082"/>
    </source>
</evidence>
<proteinExistence type="predicted"/>
<dbReference type="AlphaFoldDB" id="A0A7X5N2V2"/>